<dbReference type="Proteomes" id="UP000199614">
    <property type="component" value="Unassembled WGS sequence"/>
</dbReference>
<evidence type="ECO:0000313" key="2">
    <source>
        <dbReference type="EMBL" id="SFN04946.1"/>
    </source>
</evidence>
<dbReference type="STRING" id="260086.SAMN05216207_10077"/>
<organism evidence="2 3">
    <name type="scientific">Pseudonocardia ammonioxydans</name>
    <dbReference type="NCBI Taxonomy" id="260086"/>
    <lineage>
        <taxon>Bacteria</taxon>
        <taxon>Bacillati</taxon>
        <taxon>Actinomycetota</taxon>
        <taxon>Actinomycetes</taxon>
        <taxon>Pseudonocardiales</taxon>
        <taxon>Pseudonocardiaceae</taxon>
        <taxon>Pseudonocardia</taxon>
    </lineage>
</organism>
<accession>A0A1I4VVA6</accession>
<reference evidence="2 3" key="1">
    <citation type="submission" date="2016-10" db="EMBL/GenBank/DDBJ databases">
        <authorList>
            <person name="de Groot N.N."/>
        </authorList>
    </citation>
    <scope>NUCLEOTIDE SEQUENCE [LARGE SCALE GENOMIC DNA]</scope>
    <source>
        <strain evidence="2 3">CGMCC 4.1877</strain>
    </source>
</reference>
<name>A0A1I4VVA6_PSUAM</name>
<feature type="region of interest" description="Disordered" evidence="1">
    <location>
        <begin position="1"/>
        <end position="52"/>
    </location>
</feature>
<gene>
    <name evidence="2" type="ORF">SAMN05216207_10077</name>
</gene>
<dbReference type="EMBL" id="FOUY01000007">
    <property type="protein sequence ID" value="SFN04946.1"/>
    <property type="molecule type" value="Genomic_DNA"/>
</dbReference>
<evidence type="ECO:0000313" key="3">
    <source>
        <dbReference type="Proteomes" id="UP000199614"/>
    </source>
</evidence>
<sequence length="71" mass="7588">MLRRPETRPGHPGRMSENSIRHADASWPHPGSEAARSEGRYVPAPRTGGTEDTAIAAGTDMCADAAVTMRD</sequence>
<dbReference type="AlphaFoldDB" id="A0A1I4VVA6"/>
<proteinExistence type="predicted"/>
<protein>
    <submittedName>
        <fullName evidence="2">Uncharacterized protein</fullName>
    </submittedName>
</protein>
<keyword evidence="3" id="KW-1185">Reference proteome</keyword>
<evidence type="ECO:0000256" key="1">
    <source>
        <dbReference type="SAM" id="MobiDB-lite"/>
    </source>
</evidence>